<evidence type="ECO:0000259" key="13">
    <source>
        <dbReference type="Pfam" id="PF06418"/>
    </source>
</evidence>
<dbReference type="GO" id="GO:0042802">
    <property type="term" value="F:identical protein binding"/>
    <property type="evidence" value="ECO:0007669"/>
    <property type="project" value="TreeGrafter"/>
</dbReference>
<reference evidence="14 15" key="1">
    <citation type="submission" date="2018-02" db="EMBL/GenBank/DDBJ databases">
        <title>Genome sequence of Desulfovibrio carbinolicus DSM 3852.</title>
        <authorList>
            <person name="Wilbanks E."/>
            <person name="Skennerton C.T."/>
            <person name="Orphan V.J."/>
        </authorList>
    </citation>
    <scope>NUCLEOTIDE SEQUENCE [LARGE SCALE GENOMIC DNA]</scope>
    <source>
        <strain evidence="14 15">DSM 3852</strain>
    </source>
</reference>
<comment type="subunit">
    <text evidence="11">Homotetramer.</text>
</comment>
<feature type="binding site" evidence="11">
    <location>
        <position position="223"/>
    </location>
    <ligand>
        <name>CTP</name>
        <dbReference type="ChEBI" id="CHEBI:37563"/>
        <note>allosteric inhibitor</note>
    </ligand>
</feature>
<sequence>MKTKFIFVTGGVLSSLGKGLAAASIGALLQARGLKVTIQKLDPYINVDPGTMNPFQHGEVYVTDDGAETDLDLGHYERYLGVPMSQNNNFTSGRIYFSVIQKERRGDYLGGTVQVIPHITDEIKRSILGVATDEDVAIIEIGGTVGDIEGQPFLEAIRQLRMELGKENALYIHLTLVPYLRTAGEVKTKPTQHSVKELRSIGIQPDIIICRSEVDLARDIKQKIALFCDVDADAVFTAVDVKSIYELPLRLYGEGVDQKIAILLRLPAKNAELEPWRDLMYRLENPVGTVSIAIVGKYVDLKEAYKSLHESLVHGGVHAGVSVNFVYVNSEELTRENVAATLSGIDGILVPGGFGSRGVEGKIASIEYARTKKIPFFGICLGMQCAVIEYARNVLGLDGANSEEFDLTTQHPVIYLMREWYDFRTQTIEHRDPTSDKGGTMRLGAYPCVVAPGTKAAAAYGASEISERHRHRYEFNKAYAGNFEEAGLVLSGLSPDGELVEMVELPDHPWFLGCQFHPEFKSSPMRPHPLFREFVAAAKRHKG</sequence>
<evidence type="ECO:0000256" key="7">
    <source>
        <dbReference type="ARBA" id="ARBA00022842"/>
    </source>
</evidence>
<dbReference type="UniPathway" id="UPA00159">
    <property type="reaction ID" value="UER00277"/>
</dbReference>
<dbReference type="FunFam" id="3.40.50.300:FF:000009">
    <property type="entry name" value="CTP synthase"/>
    <property type="match status" value="1"/>
</dbReference>
<keyword evidence="3 11" id="KW-0436">Ligase</keyword>
<feature type="binding site" evidence="11">
    <location>
        <begin position="381"/>
        <end position="384"/>
    </location>
    <ligand>
        <name>L-glutamine</name>
        <dbReference type="ChEBI" id="CHEBI:58359"/>
    </ligand>
</feature>
<proteinExistence type="inferred from homology"/>
<feature type="active site" evidence="11">
    <location>
        <position position="519"/>
    </location>
</feature>
<comment type="catalytic activity">
    <reaction evidence="11">
        <text>UTP + NH4(+) + ATP = CTP + ADP + phosphate + 2 H(+)</text>
        <dbReference type="Rhea" id="RHEA:16597"/>
        <dbReference type="ChEBI" id="CHEBI:15378"/>
        <dbReference type="ChEBI" id="CHEBI:28938"/>
        <dbReference type="ChEBI" id="CHEBI:30616"/>
        <dbReference type="ChEBI" id="CHEBI:37563"/>
        <dbReference type="ChEBI" id="CHEBI:43474"/>
        <dbReference type="ChEBI" id="CHEBI:46398"/>
        <dbReference type="ChEBI" id="CHEBI:456216"/>
    </reaction>
</comment>
<evidence type="ECO:0000256" key="5">
    <source>
        <dbReference type="ARBA" id="ARBA00022741"/>
    </source>
</evidence>
<dbReference type="GO" id="GO:0004359">
    <property type="term" value="F:glutaminase activity"/>
    <property type="evidence" value="ECO:0007669"/>
    <property type="project" value="RHEA"/>
</dbReference>
<evidence type="ECO:0000256" key="6">
    <source>
        <dbReference type="ARBA" id="ARBA00022840"/>
    </source>
</evidence>
<feature type="binding site" evidence="11">
    <location>
        <position position="72"/>
    </location>
    <ligand>
        <name>Mg(2+)</name>
        <dbReference type="ChEBI" id="CHEBI:18420"/>
    </ligand>
</feature>
<comment type="pathway">
    <text evidence="1 11">Pyrimidine metabolism; CTP biosynthesis via de novo pathway; CTP from UDP: step 2/2.</text>
</comment>
<dbReference type="OrthoDB" id="9801107at2"/>
<comment type="catalytic activity">
    <reaction evidence="10 11">
        <text>UTP + L-glutamine + ATP + H2O = CTP + L-glutamate + ADP + phosphate + 2 H(+)</text>
        <dbReference type="Rhea" id="RHEA:26426"/>
        <dbReference type="ChEBI" id="CHEBI:15377"/>
        <dbReference type="ChEBI" id="CHEBI:15378"/>
        <dbReference type="ChEBI" id="CHEBI:29985"/>
        <dbReference type="ChEBI" id="CHEBI:30616"/>
        <dbReference type="ChEBI" id="CHEBI:37563"/>
        <dbReference type="ChEBI" id="CHEBI:43474"/>
        <dbReference type="ChEBI" id="CHEBI:46398"/>
        <dbReference type="ChEBI" id="CHEBI:58359"/>
        <dbReference type="ChEBI" id="CHEBI:456216"/>
        <dbReference type="EC" id="6.3.4.2"/>
    </reaction>
</comment>
<feature type="active site" description="Nucleophile; for glutamine hydrolysis" evidence="11">
    <location>
        <position position="380"/>
    </location>
</feature>
<dbReference type="CDD" id="cd01746">
    <property type="entry name" value="GATase1_CTP_Synthase"/>
    <property type="match status" value="1"/>
</dbReference>
<dbReference type="EC" id="6.3.4.2" evidence="11"/>
<comment type="miscellaneous">
    <text evidence="11">CTPSs have evolved a hybrid strategy for distinguishing between UTP and CTP. The overlapping regions of the product feedback inhibitory and substrate sites recognize a common feature in both compounds, the triphosphate moiety. To differentiate isosteric substrate and product pyrimidine rings, an additional pocket far from the expected kinase/ligase catalytic site, specifically recognizes the cytosine and ribose portions of the product inhibitor.</text>
</comment>
<feature type="active site" evidence="11">
    <location>
        <position position="517"/>
    </location>
</feature>
<dbReference type="SUPFAM" id="SSF52540">
    <property type="entry name" value="P-loop containing nucleoside triphosphate hydrolases"/>
    <property type="match status" value="1"/>
</dbReference>
<feature type="binding site" evidence="11">
    <location>
        <begin position="187"/>
        <end position="192"/>
    </location>
    <ligand>
        <name>UTP</name>
        <dbReference type="ChEBI" id="CHEBI:46398"/>
    </ligand>
</feature>
<feature type="binding site" evidence="11">
    <location>
        <position position="72"/>
    </location>
    <ligand>
        <name>ATP</name>
        <dbReference type="ChEBI" id="CHEBI:30616"/>
    </ligand>
</feature>
<dbReference type="NCBIfam" id="TIGR00337">
    <property type="entry name" value="PyrG"/>
    <property type="match status" value="1"/>
</dbReference>
<keyword evidence="4 11" id="KW-0479">Metal-binding</keyword>
<dbReference type="AlphaFoldDB" id="A0A4P6HL46"/>
<dbReference type="GO" id="GO:0097268">
    <property type="term" value="C:cytoophidium"/>
    <property type="evidence" value="ECO:0007669"/>
    <property type="project" value="UniProtKB-ARBA"/>
</dbReference>
<feature type="domain" description="CTP synthase N-terminal" evidence="13">
    <location>
        <begin position="4"/>
        <end position="265"/>
    </location>
</feature>
<feature type="binding site" evidence="11">
    <location>
        <begin position="147"/>
        <end position="149"/>
    </location>
    <ligand>
        <name>CTP</name>
        <dbReference type="ChEBI" id="CHEBI:37563"/>
        <note>allosteric inhibitor</note>
    </ligand>
</feature>
<dbReference type="KEGG" id="dcb:C3Y92_11960"/>
<dbReference type="PANTHER" id="PTHR11550">
    <property type="entry name" value="CTP SYNTHASE"/>
    <property type="match status" value="1"/>
</dbReference>
<dbReference type="GO" id="GO:0005829">
    <property type="term" value="C:cytosol"/>
    <property type="evidence" value="ECO:0007669"/>
    <property type="project" value="TreeGrafter"/>
</dbReference>
<protein>
    <recommendedName>
        <fullName evidence="11">CTP synthase</fullName>
        <ecNumber evidence="11">6.3.4.2</ecNumber>
    </recommendedName>
    <alternativeName>
        <fullName evidence="11">Cytidine 5'-triphosphate synthase</fullName>
    </alternativeName>
    <alternativeName>
        <fullName evidence="11">Cytidine triphosphate synthetase</fullName>
        <shortName evidence="11">CTP synthetase</shortName>
        <shortName evidence="11">CTPS</shortName>
    </alternativeName>
    <alternativeName>
        <fullName evidence="11">UTP--ammonia ligase</fullName>
    </alternativeName>
</protein>
<dbReference type="EMBL" id="CP026538">
    <property type="protein sequence ID" value="QAZ67897.1"/>
    <property type="molecule type" value="Genomic_DNA"/>
</dbReference>
<keyword evidence="7 11" id="KW-0460">Magnesium</keyword>
<keyword evidence="6 11" id="KW-0067">ATP-binding</keyword>
<evidence type="ECO:0000256" key="10">
    <source>
        <dbReference type="ARBA" id="ARBA00047781"/>
    </source>
</evidence>
<dbReference type="RefSeq" id="WP_043600621.1">
    <property type="nucleotide sequence ID" value="NZ_CP026538.1"/>
</dbReference>
<dbReference type="GO" id="GO:0003883">
    <property type="term" value="F:CTP synthase activity"/>
    <property type="evidence" value="ECO:0007669"/>
    <property type="project" value="UniProtKB-UniRule"/>
</dbReference>
<keyword evidence="15" id="KW-1185">Reference proteome</keyword>
<dbReference type="HAMAP" id="MF_01227">
    <property type="entry name" value="PyrG"/>
    <property type="match status" value="1"/>
</dbReference>
<dbReference type="Pfam" id="PF00117">
    <property type="entry name" value="GATase"/>
    <property type="match status" value="1"/>
</dbReference>
<dbReference type="PANTHER" id="PTHR11550:SF0">
    <property type="entry name" value="CTP SYNTHASE-RELATED"/>
    <property type="match status" value="1"/>
</dbReference>
<feature type="domain" description="Glutamine amidotransferase" evidence="12">
    <location>
        <begin position="302"/>
        <end position="536"/>
    </location>
</feature>
<gene>
    <name evidence="11 14" type="primary">pyrG</name>
    <name evidence="14" type="ORF">C3Y92_11960</name>
</gene>
<dbReference type="InterPro" id="IPR004468">
    <property type="entry name" value="CTP_synthase"/>
</dbReference>
<feature type="binding site" evidence="11">
    <location>
        <begin position="15"/>
        <end position="20"/>
    </location>
    <ligand>
        <name>ATP</name>
        <dbReference type="ChEBI" id="CHEBI:30616"/>
    </ligand>
</feature>
<evidence type="ECO:0000256" key="8">
    <source>
        <dbReference type="ARBA" id="ARBA00022962"/>
    </source>
</evidence>
<feature type="binding site" evidence="11">
    <location>
        <begin position="187"/>
        <end position="192"/>
    </location>
    <ligand>
        <name>CTP</name>
        <dbReference type="ChEBI" id="CHEBI:37563"/>
        <note>allosteric inhibitor</note>
    </ligand>
</feature>
<evidence type="ECO:0000259" key="12">
    <source>
        <dbReference type="Pfam" id="PF00117"/>
    </source>
</evidence>
<feature type="region of interest" description="Amidoligase domain" evidence="11">
    <location>
        <begin position="1"/>
        <end position="266"/>
    </location>
</feature>
<dbReference type="GO" id="GO:0019856">
    <property type="term" value="P:pyrimidine nucleobase biosynthetic process"/>
    <property type="evidence" value="ECO:0007669"/>
    <property type="project" value="TreeGrafter"/>
</dbReference>
<dbReference type="Gene3D" id="3.40.50.300">
    <property type="entry name" value="P-loop containing nucleotide triphosphate hydrolases"/>
    <property type="match status" value="1"/>
</dbReference>
<keyword evidence="8 11" id="KW-0315">Glutamine amidotransferase</keyword>
<evidence type="ECO:0000256" key="4">
    <source>
        <dbReference type="ARBA" id="ARBA00022723"/>
    </source>
</evidence>
<dbReference type="InterPro" id="IPR017926">
    <property type="entry name" value="GATASE"/>
</dbReference>
<dbReference type="SUPFAM" id="SSF52317">
    <property type="entry name" value="Class I glutamine amidotransferase-like"/>
    <property type="match status" value="1"/>
</dbReference>
<organism evidence="14 15">
    <name type="scientific">Solidesulfovibrio carbinolicus</name>
    <dbReference type="NCBI Taxonomy" id="296842"/>
    <lineage>
        <taxon>Bacteria</taxon>
        <taxon>Pseudomonadati</taxon>
        <taxon>Thermodesulfobacteriota</taxon>
        <taxon>Desulfovibrionia</taxon>
        <taxon>Desulfovibrionales</taxon>
        <taxon>Desulfovibrionaceae</taxon>
        <taxon>Solidesulfovibrio</taxon>
    </lineage>
</organism>
<feature type="binding site" evidence="11">
    <location>
        <position position="14"/>
    </location>
    <ligand>
        <name>UTP</name>
        <dbReference type="ChEBI" id="CHEBI:46398"/>
    </ligand>
</feature>
<dbReference type="GO" id="GO:0044210">
    <property type="term" value="P:'de novo' CTP biosynthetic process"/>
    <property type="evidence" value="ECO:0007669"/>
    <property type="project" value="UniProtKB-UniRule"/>
</dbReference>
<dbReference type="PROSITE" id="PS51273">
    <property type="entry name" value="GATASE_TYPE_1"/>
    <property type="match status" value="1"/>
</dbReference>
<evidence type="ECO:0000256" key="1">
    <source>
        <dbReference type="ARBA" id="ARBA00005171"/>
    </source>
</evidence>
<dbReference type="InterPro" id="IPR017456">
    <property type="entry name" value="CTP_synthase_N"/>
</dbReference>
<feature type="binding site" evidence="11">
    <location>
        <position position="404"/>
    </location>
    <ligand>
        <name>L-glutamine</name>
        <dbReference type="ChEBI" id="CHEBI:58359"/>
    </ligand>
</feature>
<evidence type="ECO:0000313" key="15">
    <source>
        <dbReference type="Proteomes" id="UP000293296"/>
    </source>
</evidence>
<feature type="binding site" evidence="11">
    <location>
        <position position="223"/>
    </location>
    <ligand>
        <name>UTP</name>
        <dbReference type="ChEBI" id="CHEBI:46398"/>
    </ligand>
</feature>
<comment type="activity regulation">
    <text evidence="11">Allosterically activated by GTP, when glutamine is the substrate; GTP has no effect on the reaction when ammonia is the substrate. The allosteric effector GTP functions by stabilizing the protein conformation that binds the tetrahedral intermediate(s) formed during glutamine hydrolysis. Inhibited by the product CTP, via allosteric rather than competitive inhibition.</text>
</comment>
<dbReference type="InterPro" id="IPR027417">
    <property type="entry name" value="P-loop_NTPase"/>
</dbReference>
<feature type="binding site" evidence="11">
    <location>
        <position position="353"/>
    </location>
    <ligand>
        <name>L-glutamine</name>
        <dbReference type="ChEBI" id="CHEBI:58359"/>
    </ligand>
</feature>
<evidence type="ECO:0000256" key="2">
    <source>
        <dbReference type="ARBA" id="ARBA00007533"/>
    </source>
</evidence>
<comment type="catalytic activity">
    <reaction evidence="11">
        <text>L-glutamine + H2O = L-glutamate + NH4(+)</text>
        <dbReference type="Rhea" id="RHEA:15889"/>
        <dbReference type="ChEBI" id="CHEBI:15377"/>
        <dbReference type="ChEBI" id="CHEBI:28938"/>
        <dbReference type="ChEBI" id="CHEBI:29985"/>
        <dbReference type="ChEBI" id="CHEBI:58359"/>
    </reaction>
</comment>
<evidence type="ECO:0000256" key="11">
    <source>
        <dbReference type="HAMAP-Rule" id="MF_01227"/>
    </source>
</evidence>
<dbReference type="NCBIfam" id="NF003792">
    <property type="entry name" value="PRK05380.1"/>
    <property type="match status" value="1"/>
</dbReference>
<dbReference type="CDD" id="cd03113">
    <property type="entry name" value="CTPS_N"/>
    <property type="match status" value="1"/>
</dbReference>
<keyword evidence="5 11" id="KW-0547">Nucleotide-binding</keyword>
<feature type="binding site" evidence="11">
    <location>
        <position position="472"/>
    </location>
    <ligand>
        <name>L-glutamine</name>
        <dbReference type="ChEBI" id="CHEBI:58359"/>
    </ligand>
</feature>
<feature type="binding site" evidence="11">
    <location>
        <position position="241"/>
    </location>
    <ligand>
        <name>ATP</name>
        <dbReference type="ChEBI" id="CHEBI:30616"/>
    </ligand>
</feature>
<keyword evidence="9 11" id="KW-0665">Pyrimidine biosynthesis</keyword>
<dbReference type="FunFam" id="3.40.50.880:FF:000002">
    <property type="entry name" value="CTP synthase"/>
    <property type="match status" value="1"/>
</dbReference>
<evidence type="ECO:0000313" key="14">
    <source>
        <dbReference type="EMBL" id="QAZ67897.1"/>
    </source>
</evidence>
<accession>A0A4P6HL46</accession>
<feature type="binding site" evidence="11">
    <location>
        <position position="14"/>
    </location>
    <ligand>
        <name>CTP</name>
        <dbReference type="ChEBI" id="CHEBI:37563"/>
        <note>allosteric inhibitor</note>
    </ligand>
</feature>
<dbReference type="Pfam" id="PF06418">
    <property type="entry name" value="CTP_synth_N"/>
    <property type="match status" value="1"/>
</dbReference>
<evidence type="ECO:0000256" key="9">
    <source>
        <dbReference type="ARBA" id="ARBA00022975"/>
    </source>
</evidence>
<comment type="similarity">
    <text evidence="2 11">Belongs to the CTP synthase family.</text>
</comment>
<evidence type="ECO:0000256" key="3">
    <source>
        <dbReference type="ARBA" id="ARBA00022598"/>
    </source>
</evidence>
<dbReference type="GO" id="GO:0005524">
    <property type="term" value="F:ATP binding"/>
    <property type="evidence" value="ECO:0007669"/>
    <property type="project" value="UniProtKB-KW"/>
</dbReference>
<name>A0A4P6HL46_9BACT</name>
<comment type="function">
    <text evidence="11">Catalyzes the ATP-dependent amination of UTP to CTP with either L-glutamine or ammonia as the source of nitrogen. Regulates intracellular CTP levels through interactions with the four ribonucleotide triphosphates.</text>
</comment>
<dbReference type="Proteomes" id="UP000293296">
    <property type="component" value="Chromosome"/>
</dbReference>
<dbReference type="GO" id="GO:0046872">
    <property type="term" value="F:metal ion binding"/>
    <property type="evidence" value="ECO:0007669"/>
    <property type="project" value="UniProtKB-KW"/>
</dbReference>
<dbReference type="InterPro" id="IPR033828">
    <property type="entry name" value="GATase1_CTP_Synthase"/>
</dbReference>
<dbReference type="Gene3D" id="3.40.50.880">
    <property type="match status" value="1"/>
</dbReference>
<dbReference type="InterPro" id="IPR029062">
    <property type="entry name" value="Class_I_gatase-like"/>
</dbReference>
<feature type="binding site" evidence="11">
    <location>
        <position position="140"/>
    </location>
    <ligand>
        <name>Mg(2+)</name>
        <dbReference type="ChEBI" id="CHEBI:18420"/>
    </ligand>
</feature>
<comment type="caution">
    <text evidence="11">Lacks conserved residue(s) required for the propagation of feature annotation.</text>
</comment>